<protein>
    <submittedName>
        <fullName evidence="1">Uncharacterized protein</fullName>
    </submittedName>
</protein>
<evidence type="ECO:0000313" key="1">
    <source>
        <dbReference type="EMBL" id="KKL85016.1"/>
    </source>
</evidence>
<feature type="non-terminal residue" evidence="1">
    <location>
        <position position="1"/>
    </location>
</feature>
<reference evidence="1" key="1">
    <citation type="journal article" date="2015" name="Nature">
        <title>Complex archaea that bridge the gap between prokaryotes and eukaryotes.</title>
        <authorList>
            <person name="Spang A."/>
            <person name="Saw J.H."/>
            <person name="Jorgensen S.L."/>
            <person name="Zaremba-Niedzwiedzka K."/>
            <person name="Martijn J."/>
            <person name="Lind A.E."/>
            <person name="van Eijk R."/>
            <person name="Schleper C."/>
            <person name="Guy L."/>
            <person name="Ettema T.J."/>
        </authorList>
    </citation>
    <scope>NUCLEOTIDE SEQUENCE</scope>
</reference>
<gene>
    <name evidence="1" type="ORF">LCGC14_1958930</name>
</gene>
<comment type="caution">
    <text evidence="1">The sequence shown here is derived from an EMBL/GenBank/DDBJ whole genome shotgun (WGS) entry which is preliminary data.</text>
</comment>
<organism evidence="1">
    <name type="scientific">marine sediment metagenome</name>
    <dbReference type="NCBI Taxonomy" id="412755"/>
    <lineage>
        <taxon>unclassified sequences</taxon>
        <taxon>metagenomes</taxon>
        <taxon>ecological metagenomes</taxon>
    </lineage>
</organism>
<accession>A0A0F9G3H6</accession>
<sequence>ICPKSLKIWDAYSVLGPFESRYKGNDYLHNPAIPFHSGPMDNAQLTAGMSLFQRLSVA</sequence>
<name>A0A0F9G3H6_9ZZZZ</name>
<dbReference type="EMBL" id="LAZR01021524">
    <property type="protein sequence ID" value="KKL85016.1"/>
    <property type="molecule type" value="Genomic_DNA"/>
</dbReference>
<proteinExistence type="predicted"/>
<dbReference type="AlphaFoldDB" id="A0A0F9G3H6"/>